<dbReference type="HOGENOM" id="CLU_1434353_0_0_1"/>
<reference evidence="3" key="1">
    <citation type="journal article" date="2012" name="Nat. Genet.">
        <title>Lifestyle transitions in plant pathogenic Colletotrichum fungi deciphered by genome and transcriptome analyses.</title>
        <authorList>
            <person name="O'Connell R.J."/>
            <person name="Thon M.R."/>
            <person name="Hacquard S."/>
            <person name="Amyotte S.G."/>
            <person name="Kleemann J."/>
            <person name="Torres M.F."/>
            <person name="Damm U."/>
            <person name="Buiate E.A."/>
            <person name="Epstein L."/>
            <person name="Alkan N."/>
            <person name="Altmueller J."/>
            <person name="Alvarado-Balderrama L."/>
            <person name="Bauser C.A."/>
            <person name="Becker C."/>
            <person name="Birren B.W."/>
            <person name="Chen Z."/>
            <person name="Choi J."/>
            <person name="Crouch J.A."/>
            <person name="Duvick J.P."/>
            <person name="Farman M.A."/>
            <person name="Gan P."/>
            <person name="Heiman D."/>
            <person name="Henrissat B."/>
            <person name="Howard R.J."/>
            <person name="Kabbage M."/>
            <person name="Koch C."/>
            <person name="Kracher B."/>
            <person name="Kubo Y."/>
            <person name="Law A.D."/>
            <person name="Lebrun M.-H."/>
            <person name="Lee Y.-H."/>
            <person name="Miyara I."/>
            <person name="Moore N."/>
            <person name="Neumann U."/>
            <person name="Nordstroem K."/>
            <person name="Panaccione D.G."/>
            <person name="Panstruga R."/>
            <person name="Place M."/>
            <person name="Proctor R.H."/>
            <person name="Prusky D."/>
            <person name="Rech G."/>
            <person name="Reinhardt R."/>
            <person name="Rollins J.A."/>
            <person name="Rounsley S."/>
            <person name="Schardl C.L."/>
            <person name="Schwartz D.C."/>
            <person name="Shenoy N."/>
            <person name="Shirasu K."/>
            <person name="Sikhakolli U.R."/>
            <person name="Stueber K."/>
            <person name="Sukno S.A."/>
            <person name="Sweigard J.A."/>
            <person name="Takano Y."/>
            <person name="Takahara H."/>
            <person name="Trail F."/>
            <person name="van der Does H.C."/>
            <person name="Voll L.M."/>
            <person name="Will I."/>
            <person name="Young S."/>
            <person name="Zeng Q."/>
            <person name="Zhang J."/>
            <person name="Zhou S."/>
            <person name="Dickman M.B."/>
            <person name="Schulze-Lefert P."/>
            <person name="Ver Loren van Themaat E."/>
            <person name="Ma L.-J."/>
            <person name="Vaillancourt L.J."/>
        </authorList>
    </citation>
    <scope>NUCLEOTIDE SEQUENCE [LARGE SCALE GENOMIC DNA]</scope>
    <source>
        <strain evidence="3">IMI 349063</strain>
    </source>
</reference>
<evidence type="ECO:0000313" key="3">
    <source>
        <dbReference type="Proteomes" id="UP000007174"/>
    </source>
</evidence>
<sequence length="189" mass="21177">MIRSTSTSSRRRFTRKITKAKTCGRTWSPPRSVVSPPARPPSTSKSTNPRCNTTSITNSTPHSGSCTICKLHPIFASFPMFSSSKRVSAKKKKHASSPGSWRRASGGWLTALSAFFVKGVFFFYRKRERGLDVTHPSHVLTVQGYMSVWRRQAKKECFVRLDGPINSTPLDFFSLPWSSLDEPMNTTTV</sequence>
<feature type="compositionally biased region" description="Polar residues" evidence="1">
    <location>
        <begin position="43"/>
        <end position="63"/>
    </location>
</feature>
<evidence type="ECO:0000313" key="2">
    <source>
        <dbReference type="EMBL" id="CCF34082.1"/>
    </source>
</evidence>
<dbReference type="EMBL" id="CACQ02001006">
    <property type="protein sequence ID" value="CCF34082.1"/>
    <property type="molecule type" value="Genomic_DNA"/>
</dbReference>
<feature type="region of interest" description="Disordered" evidence="1">
    <location>
        <begin position="1"/>
        <end position="63"/>
    </location>
</feature>
<dbReference type="Proteomes" id="UP000007174">
    <property type="component" value="Unassembled WGS sequence"/>
</dbReference>
<proteinExistence type="predicted"/>
<feature type="compositionally biased region" description="Basic residues" evidence="1">
    <location>
        <begin position="9"/>
        <end position="19"/>
    </location>
</feature>
<gene>
    <name evidence="2" type="ORF">CH063_06150</name>
</gene>
<organism evidence="2 3">
    <name type="scientific">Colletotrichum higginsianum (strain IMI 349063)</name>
    <name type="common">Crucifer anthracnose fungus</name>
    <dbReference type="NCBI Taxonomy" id="759273"/>
    <lineage>
        <taxon>Eukaryota</taxon>
        <taxon>Fungi</taxon>
        <taxon>Dikarya</taxon>
        <taxon>Ascomycota</taxon>
        <taxon>Pezizomycotina</taxon>
        <taxon>Sordariomycetes</taxon>
        <taxon>Hypocreomycetidae</taxon>
        <taxon>Glomerellales</taxon>
        <taxon>Glomerellaceae</taxon>
        <taxon>Colletotrichum</taxon>
        <taxon>Colletotrichum destructivum species complex</taxon>
    </lineage>
</organism>
<name>H1V1I0_COLHI</name>
<evidence type="ECO:0000256" key="1">
    <source>
        <dbReference type="SAM" id="MobiDB-lite"/>
    </source>
</evidence>
<dbReference type="AlphaFoldDB" id="H1V1I0"/>
<protein>
    <submittedName>
        <fullName evidence="2">Mitochondrial hypoxia responsive domain-containing protein</fullName>
    </submittedName>
</protein>
<accession>H1V1I0</accession>